<dbReference type="Proteomes" id="UP000818603">
    <property type="component" value="Unassembled WGS sequence"/>
</dbReference>
<evidence type="ECO:0008006" key="6">
    <source>
        <dbReference type="Google" id="ProtNLM"/>
    </source>
</evidence>
<feature type="region of interest" description="Disordered" evidence="1">
    <location>
        <begin position="1"/>
        <end position="24"/>
    </location>
</feature>
<dbReference type="EMBL" id="BMGZ01000001">
    <property type="protein sequence ID" value="GGH94636.1"/>
    <property type="molecule type" value="Genomic_DNA"/>
</dbReference>
<dbReference type="RefSeq" id="WP_155137961.1">
    <property type="nucleotide sequence ID" value="NZ_BMGZ01000001.1"/>
</dbReference>
<sequence>MADPVEVHVSLPSGTHRVGTLHRAPSRGRETVSFEYHEGWLANEERFALEPALAVGKGRFYPDQECEMFGAIGDSAPDPWGR</sequence>
<evidence type="ECO:0000313" key="2">
    <source>
        <dbReference type="EMBL" id="GGH94636.1"/>
    </source>
</evidence>
<gene>
    <name evidence="3" type="ORF">FF098_004590</name>
    <name evidence="2" type="ORF">GCM10011355_09290</name>
</gene>
<reference evidence="2" key="3">
    <citation type="submission" date="2020-09" db="EMBL/GenBank/DDBJ databases">
        <authorList>
            <person name="Sun Q."/>
            <person name="Zhou Y."/>
        </authorList>
    </citation>
    <scope>NUCLEOTIDE SEQUENCE</scope>
    <source>
        <strain evidence="2">CGMCC 1.14984</strain>
    </source>
</reference>
<proteinExistence type="predicted"/>
<accession>A0A8J3A5X0</accession>
<organism evidence="2 4">
    <name type="scientific">Aquisalinus luteolus</name>
    <dbReference type="NCBI Taxonomy" id="1566827"/>
    <lineage>
        <taxon>Bacteria</taxon>
        <taxon>Pseudomonadati</taxon>
        <taxon>Pseudomonadota</taxon>
        <taxon>Alphaproteobacteria</taxon>
        <taxon>Parvularculales</taxon>
        <taxon>Parvularculaceae</taxon>
        <taxon>Aquisalinus</taxon>
    </lineage>
</organism>
<protein>
    <recommendedName>
        <fullName evidence="6">HipA N-terminal subdomain 1 domain-containing protein</fullName>
    </recommendedName>
</protein>
<comment type="caution">
    <text evidence="2">The sequence shown here is derived from an EMBL/GenBank/DDBJ whole genome shotgun (WGS) entry which is preliminary data.</text>
</comment>
<evidence type="ECO:0000256" key="1">
    <source>
        <dbReference type="SAM" id="MobiDB-lite"/>
    </source>
</evidence>
<name>A0A8J3A5X0_9PROT</name>
<dbReference type="EMBL" id="VCJR02000001">
    <property type="protein sequence ID" value="NHK27178.1"/>
    <property type="molecule type" value="Genomic_DNA"/>
</dbReference>
<evidence type="ECO:0000313" key="3">
    <source>
        <dbReference type="EMBL" id="NHK27178.1"/>
    </source>
</evidence>
<keyword evidence="5" id="KW-1185">Reference proteome</keyword>
<reference evidence="2" key="1">
    <citation type="journal article" date="2014" name="Int. J. Syst. Evol. Microbiol.">
        <title>Complete genome sequence of Corynebacterium casei LMG S-19264T (=DSM 44701T), isolated from a smear-ripened cheese.</title>
        <authorList>
            <consortium name="US DOE Joint Genome Institute (JGI-PGF)"/>
            <person name="Walter F."/>
            <person name="Albersmeier A."/>
            <person name="Kalinowski J."/>
            <person name="Ruckert C."/>
        </authorList>
    </citation>
    <scope>NUCLEOTIDE SEQUENCE</scope>
    <source>
        <strain evidence="2">CGMCC 1.14984</strain>
    </source>
</reference>
<evidence type="ECO:0000313" key="5">
    <source>
        <dbReference type="Proteomes" id="UP000818603"/>
    </source>
</evidence>
<dbReference type="AlphaFoldDB" id="A0A8J3A5X0"/>
<reference evidence="3 5" key="2">
    <citation type="submission" date="2020-02" db="EMBL/GenBank/DDBJ databases">
        <title>Genome sequence of Parvularcula flava strain NH6-79.</title>
        <authorList>
            <person name="Abdul Karim M.H."/>
            <person name="Lam M.Q."/>
            <person name="Chen S.J."/>
            <person name="Yahya A."/>
            <person name="Shahir S."/>
            <person name="Shamsir M.S."/>
            <person name="Chong C.S."/>
        </authorList>
    </citation>
    <scope>NUCLEOTIDE SEQUENCE [LARGE SCALE GENOMIC DNA]</scope>
    <source>
        <strain evidence="3 5">NH6-79</strain>
    </source>
</reference>
<dbReference type="Proteomes" id="UP000621856">
    <property type="component" value="Unassembled WGS sequence"/>
</dbReference>
<evidence type="ECO:0000313" key="4">
    <source>
        <dbReference type="Proteomes" id="UP000621856"/>
    </source>
</evidence>